<dbReference type="EMBL" id="FMTM01000001">
    <property type="protein sequence ID" value="SCW35287.1"/>
    <property type="molecule type" value="Genomic_DNA"/>
</dbReference>
<evidence type="ECO:0000256" key="1">
    <source>
        <dbReference type="SAM" id="MobiDB-lite"/>
    </source>
</evidence>
<organism evidence="2 3">
    <name type="scientific">Rhizobium mongolense subsp. loessense</name>
    <dbReference type="NCBI Taxonomy" id="158890"/>
    <lineage>
        <taxon>Bacteria</taxon>
        <taxon>Pseudomonadati</taxon>
        <taxon>Pseudomonadota</taxon>
        <taxon>Alphaproteobacteria</taxon>
        <taxon>Hyphomicrobiales</taxon>
        <taxon>Rhizobiaceae</taxon>
        <taxon>Rhizobium/Agrobacterium group</taxon>
        <taxon>Rhizobium</taxon>
    </lineage>
</organism>
<sequence>MTAPLRITEAQETFLAYMSSWGPIGTDIAFSIEDAATDLGYRHRRSIYYLYYQLRDMGLAQMLKGEGYNGKTAFRCYARPEDCEVVIIARKGRAKGSTNPVQAGKPKKLKAKARKVKTKPAPKPSRPKLISYVGCVGQPEWNRI</sequence>
<gene>
    <name evidence="2" type="ORF">SAMN02927900_00924</name>
</gene>
<feature type="region of interest" description="Disordered" evidence="1">
    <location>
        <begin position="94"/>
        <end position="126"/>
    </location>
</feature>
<dbReference type="AlphaFoldDB" id="A0A1G4PSR5"/>
<evidence type="ECO:0000313" key="2">
    <source>
        <dbReference type="EMBL" id="SCW35287.1"/>
    </source>
</evidence>
<name>A0A1G4PSR5_9HYPH</name>
<reference evidence="2 3" key="1">
    <citation type="submission" date="2016-10" db="EMBL/GenBank/DDBJ databases">
        <authorList>
            <person name="de Groot N.N."/>
        </authorList>
    </citation>
    <scope>NUCLEOTIDE SEQUENCE [LARGE SCALE GENOMIC DNA]</scope>
    <source>
        <strain evidence="2 3">CGMCC 1.3401</strain>
    </source>
</reference>
<protein>
    <submittedName>
        <fullName evidence="2">Uncharacterized protein</fullName>
    </submittedName>
</protein>
<feature type="compositionally biased region" description="Basic residues" evidence="1">
    <location>
        <begin position="105"/>
        <end position="120"/>
    </location>
</feature>
<dbReference type="Proteomes" id="UP000199542">
    <property type="component" value="Unassembled WGS sequence"/>
</dbReference>
<accession>A0A1G4PSR5</accession>
<proteinExistence type="predicted"/>
<dbReference type="RefSeq" id="WP_092583710.1">
    <property type="nucleotide sequence ID" value="NZ_FMTM01000001.1"/>
</dbReference>
<evidence type="ECO:0000313" key="3">
    <source>
        <dbReference type="Proteomes" id="UP000199542"/>
    </source>
</evidence>